<feature type="domain" description="DUF2207" evidence="2">
    <location>
        <begin position="32"/>
        <end position="230"/>
    </location>
</feature>
<dbReference type="EMBL" id="FOXR01000020">
    <property type="protein sequence ID" value="SFQ24706.1"/>
    <property type="molecule type" value="Genomic_DNA"/>
</dbReference>
<dbReference type="Proteomes" id="UP000198577">
    <property type="component" value="Unassembled WGS sequence"/>
</dbReference>
<reference evidence="4 5" key="1">
    <citation type="submission" date="2016-10" db="EMBL/GenBank/DDBJ databases">
        <authorList>
            <person name="de Groot N.N."/>
        </authorList>
    </citation>
    <scope>NUCLEOTIDE SEQUENCE [LARGE SCALE GENOMIC DNA]</scope>
    <source>
        <strain evidence="4 5">DSM 20678</strain>
    </source>
</reference>
<evidence type="ECO:0000313" key="5">
    <source>
        <dbReference type="Proteomes" id="UP000198577"/>
    </source>
</evidence>
<dbReference type="AlphaFoldDB" id="A0A1I5WYR5"/>
<protein>
    <submittedName>
        <fullName evidence="4">Predicted membrane protein</fullName>
    </submittedName>
</protein>
<evidence type="ECO:0000256" key="1">
    <source>
        <dbReference type="SAM" id="Phobius"/>
    </source>
</evidence>
<sequence length="598" mass="68177">MKKVLFELALLIGYALVTFTVYADTPPKYSVREWHISAVVNPDGSMNVEEYITYDVPRSHEGPVVRHIDIAHSSSMENLEVFSVIPTDTEDSDQPELAPYEFVDEPDQNMSKVYTTKPGDSPEEVQEVLMYLPADGGKHTVVLKYRLNDLVSLYRDTAVLYWNPVIKGYDLGVRNMDMRIALPQGTKPDGVKPFVYGALEGSCEVLEDGAAGITAKKLGSKEFMEVTLVFPKDGVVQGRKLIDNDGLGRILEEQRLKMEEMELLRHQKEQERKLRLAAIAGAVAGIVGIGVCVWVWMRKRRSRLPGVFSGLEREVHADKPDLRHGVVPKQRAETFETPTAEQQKEMPAVDLPADYYTPAELSVLLHGRKITPRDMVATLIDLAVRRYLDVEASGDKCYVLSLRDFEPTSLKPHEEYLLNWFFKDIGDGEKVSTQAILQVASGIGFNNQFYNRFIIWKKLVLRQAARWRFNKRVTPFKLYRRTPFGQQHYKAWIKFKRALKQLSSRGDTLSPADWERFFAYAFSLGIARQIVKGLKKAYPDGLSCDGDLVVFGRDNFVAIDHWFDLTKRFDLIWYRLFRSIRQSAVQPLGVGQNKKKSV</sequence>
<feature type="transmembrane region" description="Helical" evidence="1">
    <location>
        <begin position="274"/>
        <end position="296"/>
    </location>
</feature>
<dbReference type="RefSeq" id="WP_177206130.1">
    <property type="nucleotide sequence ID" value="NZ_FOXR01000020.1"/>
</dbReference>
<accession>A0A1I5WYR5</accession>
<dbReference type="STRING" id="937334.SAMN05444406_12024"/>
<keyword evidence="1" id="KW-0472">Membrane</keyword>
<dbReference type="InterPro" id="IPR018702">
    <property type="entry name" value="DUF2207"/>
</dbReference>
<dbReference type="InterPro" id="IPR048389">
    <property type="entry name" value="YciQ-like_C"/>
</dbReference>
<dbReference type="Pfam" id="PF09972">
    <property type="entry name" value="DUF2207"/>
    <property type="match status" value="1"/>
</dbReference>
<dbReference type="Pfam" id="PF20990">
    <property type="entry name" value="DUF2207_C"/>
    <property type="match status" value="1"/>
</dbReference>
<evidence type="ECO:0000259" key="2">
    <source>
        <dbReference type="Pfam" id="PF09972"/>
    </source>
</evidence>
<proteinExistence type="predicted"/>
<evidence type="ECO:0000259" key="3">
    <source>
        <dbReference type="Pfam" id="PF20990"/>
    </source>
</evidence>
<name>A0A1I5WYR5_9FIRM</name>
<evidence type="ECO:0000313" key="4">
    <source>
        <dbReference type="EMBL" id="SFQ24706.1"/>
    </source>
</evidence>
<gene>
    <name evidence="4" type="ORF">SAMN05444406_12024</name>
</gene>
<keyword evidence="1" id="KW-0812">Transmembrane</keyword>
<keyword evidence="1" id="KW-1133">Transmembrane helix</keyword>
<feature type="domain" description="Predicted membrane protein YciQ-like C-terminal" evidence="3">
    <location>
        <begin position="349"/>
        <end position="460"/>
    </location>
</feature>
<keyword evidence="5" id="KW-1185">Reference proteome</keyword>
<organism evidence="4 5">
    <name type="scientific">Caldicoprobacter faecalis</name>
    <dbReference type="NCBI Taxonomy" id="937334"/>
    <lineage>
        <taxon>Bacteria</taxon>
        <taxon>Bacillati</taxon>
        <taxon>Bacillota</taxon>
        <taxon>Clostridia</taxon>
        <taxon>Caldicoprobacterales</taxon>
        <taxon>Caldicoprobacteraceae</taxon>
        <taxon>Caldicoprobacter</taxon>
    </lineage>
</organism>